<proteinExistence type="predicted"/>
<gene>
    <name evidence="2" type="ORF">GS4_41_00420</name>
</gene>
<evidence type="ECO:0000313" key="3">
    <source>
        <dbReference type="Proteomes" id="UP000011666"/>
    </source>
</evidence>
<accession>M0QQ30</accession>
<sequence>MYEFIVNNLGWCILLAAALVLAIYLIVDLLRIPAPDPEPWEPVLVDRGEIVESTGGQR</sequence>
<name>M0QQ30_9ACTN</name>
<reference evidence="2 3" key="1">
    <citation type="submission" date="2013-01" db="EMBL/GenBank/DDBJ databases">
        <title>Whole genome shotgun sequence of Gordonia soli NBRC 108243.</title>
        <authorList>
            <person name="Isaki-Nakamura S."/>
            <person name="Hosoyama A."/>
            <person name="Tsuchikane K."/>
            <person name="Ando Y."/>
            <person name="Baba S."/>
            <person name="Ohji S."/>
            <person name="Hamada M."/>
            <person name="Tamura T."/>
            <person name="Yamazoe A."/>
            <person name="Yamazaki S."/>
            <person name="Fujita N."/>
        </authorList>
    </citation>
    <scope>NUCLEOTIDE SEQUENCE [LARGE SCALE GENOMIC DNA]</scope>
    <source>
        <strain evidence="2 3">NBRC 108243</strain>
    </source>
</reference>
<dbReference type="RefSeq" id="WP_007625143.1">
    <property type="nucleotide sequence ID" value="NZ_BANX01000041.1"/>
</dbReference>
<protein>
    <submittedName>
        <fullName evidence="2">Uncharacterized protein</fullName>
    </submittedName>
</protein>
<dbReference type="EMBL" id="BANX01000041">
    <property type="protein sequence ID" value="GAC70795.1"/>
    <property type="molecule type" value="Genomic_DNA"/>
</dbReference>
<evidence type="ECO:0000256" key="1">
    <source>
        <dbReference type="SAM" id="Phobius"/>
    </source>
</evidence>
<dbReference type="AlphaFoldDB" id="M0QQ30"/>
<comment type="caution">
    <text evidence="2">The sequence shown here is derived from an EMBL/GenBank/DDBJ whole genome shotgun (WGS) entry which is preliminary data.</text>
</comment>
<feature type="transmembrane region" description="Helical" evidence="1">
    <location>
        <begin position="6"/>
        <end position="27"/>
    </location>
</feature>
<keyword evidence="1" id="KW-0472">Membrane</keyword>
<keyword evidence="1" id="KW-1133">Transmembrane helix</keyword>
<dbReference type="STRING" id="1223545.GS4_41_00420"/>
<dbReference type="Proteomes" id="UP000011666">
    <property type="component" value="Unassembled WGS sequence"/>
</dbReference>
<evidence type="ECO:0000313" key="2">
    <source>
        <dbReference type="EMBL" id="GAC70795.1"/>
    </source>
</evidence>
<keyword evidence="3" id="KW-1185">Reference proteome</keyword>
<keyword evidence="1" id="KW-0812">Transmembrane</keyword>
<organism evidence="2 3">
    <name type="scientific">Gordonia soli NBRC 108243</name>
    <dbReference type="NCBI Taxonomy" id="1223545"/>
    <lineage>
        <taxon>Bacteria</taxon>
        <taxon>Bacillati</taxon>
        <taxon>Actinomycetota</taxon>
        <taxon>Actinomycetes</taxon>
        <taxon>Mycobacteriales</taxon>
        <taxon>Gordoniaceae</taxon>
        <taxon>Gordonia</taxon>
    </lineage>
</organism>